<dbReference type="EMBL" id="RKLX01000023">
    <property type="protein sequence ID" value="TGD17757.1"/>
    <property type="molecule type" value="Genomic_DNA"/>
</dbReference>
<evidence type="ECO:0000256" key="1">
    <source>
        <dbReference type="SAM" id="Phobius"/>
    </source>
</evidence>
<feature type="transmembrane region" description="Helical" evidence="1">
    <location>
        <begin position="68"/>
        <end position="86"/>
    </location>
</feature>
<keyword evidence="3" id="KW-1185">Reference proteome</keyword>
<organism evidence="2 3">
    <name type="scientific">Levilactobacillus suantsaiihabitans</name>
    <dbReference type="NCBI Taxonomy" id="2487722"/>
    <lineage>
        <taxon>Bacteria</taxon>
        <taxon>Bacillati</taxon>
        <taxon>Bacillota</taxon>
        <taxon>Bacilli</taxon>
        <taxon>Lactobacillales</taxon>
        <taxon>Lactobacillaceae</taxon>
        <taxon>Levilactobacillus</taxon>
    </lineage>
</organism>
<reference evidence="2 3" key="1">
    <citation type="submission" date="2018-10" db="EMBL/GenBank/DDBJ databases">
        <title>Lactobacillus sp. R7 and Lactobacillus sp. R19 isolated from fermented mustard green product of Taiwan.</title>
        <authorList>
            <person name="Lin S.-T."/>
        </authorList>
    </citation>
    <scope>NUCLEOTIDE SEQUENCE [LARGE SCALE GENOMIC DNA]</scope>
    <source>
        <strain evidence="2 3">BCRC 81129</strain>
    </source>
</reference>
<evidence type="ECO:0000313" key="3">
    <source>
        <dbReference type="Proteomes" id="UP000297348"/>
    </source>
</evidence>
<comment type="caution">
    <text evidence="2">The sequence shown here is derived from an EMBL/GenBank/DDBJ whole genome shotgun (WGS) entry which is preliminary data.</text>
</comment>
<dbReference type="RefSeq" id="WP_135368761.1">
    <property type="nucleotide sequence ID" value="NZ_RKLX01000023.1"/>
</dbReference>
<keyword evidence="1" id="KW-0472">Membrane</keyword>
<keyword evidence="1" id="KW-0812">Transmembrane</keyword>
<protein>
    <submittedName>
        <fullName evidence="2">Uncharacterized protein</fullName>
    </submittedName>
</protein>
<evidence type="ECO:0000313" key="2">
    <source>
        <dbReference type="EMBL" id="TGD17757.1"/>
    </source>
</evidence>
<sequence>MKNPKFDPIVRHQTSRASRICRAVILIALWLFIALVVFANISFSLGWYSDGLVSLYLLLNLQPHANNAILMLIGVLLLIVPIYGGLRWAHLTKEDHA</sequence>
<dbReference type="AlphaFoldDB" id="A0A4Z0J9P6"/>
<dbReference type="Proteomes" id="UP000297348">
    <property type="component" value="Unassembled WGS sequence"/>
</dbReference>
<keyword evidence="1" id="KW-1133">Transmembrane helix</keyword>
<feature type="transmembrane region" description="Helical" evidence="1">
    <location>
        <begin position="20"/>
        <end position="48"/>
    </location>
</feature>
<name>A0A4Z0J9P6_9LACO</name>
<gene>
    <name evidence="2" type="ORF">EGT51_11180</name>
</gene>
<dbReference type="OrthoDB" id="2298056at2"/>
<proteinExistence type="predicted"/>
<accession>A0A4Z0J9P6</accession>